<evidence type="ECO:0000313" key="1">
    <source>
        <dbReference type="EMBL" id="AFZ17641.1"/>
    </source>
</evidence>
<reference evidence="1 2" key="1">
    <citation type="submission" date="2012-06" db="EMBL/GenBank/DDBJ databases">
        <title>Finished chromosome of genome of Microcoleus sp. PCC 7113.</title>
        <authorList>
            <consortium name="US DOE Joint Genome Institute"/>
            <person name="Gugger M."/>
            <person name="Coursin T."/>
            <person name="Rippka R."/>
            <person name="Tandeau De Marsac N."/>
            <person name="Huntemann M."/>
            <person name="Wei C.-L."/>
            <person name="Han J."/>
            <person name="Detter J.C."/>
            <person name="Han C."/>
            <person name="Tapia R."/>
            <person name="Chen A."/>
            <person name="Kyrpides N."/>
            <person name="Mavromatis K."/>
            <person name="Markowitz V."/>
            <person name="Szeto E."/>
            <person name="Ivanova N."/>
            <person name="Pagani I."/>
            <person name="Pati A."/>
            <person name="Goodwin L."/>
            <person name="Nordberg H.P."/>
            <person name="Cantor M.N."/>
            <person name="Hua S.X."/>
            <person name="Woyke T."/>
            <person name="Kerfeld C.A."/>
        </authorList>
    </citation>
    <scope>NUCLEOTIDE SEQUENCE [LARGE SCALE GENOMIC DNA]</scope>
    <source>
        <strain evidence="1 2">PCC 7113</strain>
    </source>
</reference>
<name>K9WCW3_9CYAN</name>
<dbReference type="EMBL" id="CP003630">
    <property type="protein sequence ID" value="AFZ17641.1"/>
    <property type="molecule type" value="Genomic_DNA"/>
</dbReference>
<organism evidence="1 2">
    <name type="scientific">Allocoleopsis franciscana PCC 7113</name>
    <dbReference type="NCBI Taxonomy" id="1173027"/>
    <lineage>
        <taxon>Bacteria</taxon>
        <taxon>Bacillati</taxon>
        <taxon>Cyanobacteriota</taxon>
        <taxon>Cyanophyceae</taxon>
        <taxon>Coleofasciculales</taxon>
        <taxon>Coleofasciculaceae</taxon>
        <taxon>Allocoleopsis</taxon>
        <taxon>Allocoleopsis franciscana</taxon>
    </lineage>
</organism>
<proteinExistence type="predicted"/>
<sequence>MRKFNWCELGGEKKRVDSYFHDARTIAQIEFSYGEDVREIIFLINSSCLLDSFVTSEGREILSMSI</sequence>
<dbReference type="AlphaFoldDB" id="K9WCW3"/>
<accession>K9WCW3</accession>
<dbReference type="STRING" id="1173027.Mic7113_1783"/>
<gene>
    <name evidence="1" type="ORF">Mic7113_1783</name>
</gene>
<dbReference type="KEGG" id="mic:Mic7113_1783"/>
<protein>
    <submittedName>
        <fullName evidence="1">Uncharacterized protein</fullName>
    </submittedName>
</protein>
<keyword evidence="2" id="KW-1185">Reference proteome</keyword>
<dbReference type="HOGENOM" id="CLU_2826348_0_0_3"/>
<dbReference type="Proteomes" id="UP000010471">
    <property type="component" value="Chromosome"/>
</dbReference>
<evidence type="ECO:0000313" key="2">
    <source>
        <dbReference type="Proteomes" id="UP000010471"/>
    </source>
</evidence>